<dbReference type="InterPro" id="IPR046670">
    <property type="entry name" value="DUF6540"/>
</dbReference>
<gene>
    <name evidence="1" type="ORF">BU16DRAFT_572866</name>
</gene>
<accession>A0A6A6QTX7</accession>
<organism evidence="1 2">
    <name type="scientific">Lophium mytilinum</name>
    <dbReference type="NCBI Taxonomy" id="390894"/>
    <lineage>
        <taxon>Eukaryota</taxon>
        <taxon>Fungi</taxon>
        <taxon>Dikarya</taxon>
        <taxon>Ascomycota</taxon>
        <taxon>Pezizomycotina</taxon>
        <taxon>Dothideomycetes</taxon>
        <taxon>Pleosporomycetidae</taxon>
        <taxon>Mytilinidiales</taxon>
        <taxon>Mytilinidiaceae</taxon>
        <taxon>Lophium</taxon>
    </lineage>
</organism>
<dbReference type="AlphaFoldDB" id="A0A6A6QTX7"/>
<dbReference type="Pfam" id="PF20174">
    <property type="entry name" value="DUF6540"/>
    <property type="match status" value="1"/>
</dbReference>
<dbReference type="EMBL" id="MU004189">
    <property type="protein sequence ID" value="KAF2495636.1"/>
    <property type="molecule type" value="Genomic_DNA"/>
</dbReference>
<reference evidence="1" key="1">
    <citation type="journal article" date="2020" name="Stud. Mycol.">
        <title>101 Dothideomycetes genomes: a test case for predicting lifestyles and emergence of pathogens.</title>
        <authorList>
            <person name="Haridas S."/>
            <person name="Albert R."/>
            <person name="Binder M."/>
            <person name="Bloem J."/>
            <person name="Labutti K."/>
            <person name="Salamov A."/>
            <person name="Andreopoulos B."/>
            <person name="Baker S."/>
            <person name="Barry K."/>
            <person name="Bills G."/>
            <person name="Bluhm B."/>
            <person name="Cannon C."/>
            <person name="Castanera R."/>
            <person name="Culley D."/>
            <person name="Daum C."/>
            <person name="Ezra D."/>
            <person name="Gonzalez J."/>
            <person name="Henrissat B."/>
            <person name="Kuo A."/>
            <person name="Liang C."/>
            <person name="Lipzen A."/>
            <person name="Lutzoni F."/>
            <person name="Magnuson J."/>
            <person name="Mondo S."/>
            <person name="Nolan M."/>
            <person name="Ohm R."/>
            <person name="Pangilinan J."/>
            <person name="Park H.-J."/>
            <person name="Ramirez L."/>
            <person name="Alfaro M."/>
            <person name="Sun H."/>
            <person name="Tritt A."/>
            <person name="Yoshinaga Y."/>
            <person name="Zwiers L.-H."/>
            <person name="Turgeon B."/>
            <person name="Goodwin S."/>
            <person name="Spatafora J."/>
            <person name="Crous P."/>
            <person name="Grigoriev I."/>
        </authorList>
    </citation>
    <scope>NUCLEOTIDE SEQUENCE</scope>
    <source>
        <strain evidence="1">CBS 269.34</strain>
    </source>
</reference>
<name>A0A6A6QTX7_9PEZI</name>
<evidence type="ECO:0000313" key="1">
    <source>
        <dbReference type="EMBL" id="KAF2495636.1"/>
    </source>
</evidence>
<keyword evidence="2" id="KW-1185">Reference proteome</keyword>
<evidence type="ECO:0000313" key="2">
    <source>
        <dbReference type="Proteomes" id="UP000799750"/>
    </source>
</evidence>
<dbReference type="OrthoDB" id="4135672at2759"/>
<dbReference type="Proteomes" id="UP000799750">
    <property type="component" value="Unassembled WGS sequence"/>
</dbReference>
<protein>
    <submittedName>
        <fullName evidence="1">Uncharacterized protein</fullName>
    </submittedName>
</protein>
<sequence>MAYSVWLVSYLGYPRDHHGIFVETGPDQTGFLFQPAKKPENSTTYVPDSKTYLGTVSEANYARIQPVVETFPPPPKQFHGGKKIDLAAPIRRCQEWTADAIQGLRDQGVLET</sequence>
<proteinExistence type="predicted"/>